<dbReference type="KEGG" id="pseg:D3H65_16545"/>
<sequence length="474" mass="54050">MEKSVVLVLLLCFCNPFLFGQSTQTFTPREMREDIDTLISFIETAHPNPYYRYPKTQFYKEAAAIKNKLNKPLDLIDFYLLAEPLLTRLEDGHTDFSIPMAAYNKKNPFVLPYKFRLSPDKPYIRCERAYRSITPELPDGALIISINDIPAKKIVDDVIRLNAGETRTFRAEFGGTNYFEFYLEKLYHANGLYKIRFSKGAAIHTITIKGIRQDVLNKQLQRYNDSVERVKPEHNTNYSLQLLPAEKAAIISFLEFDDLDECKVFIDSAFGILKSRGIEYLIIDIRENGGGDSDIGDELMQYIARQPFRQYDSVLEKHSQLLKQRLLAHRKNRTLDSADKAFLNKPNGVFNTTLYQNTPLRDNPLRFTGHLYLLTSPYTFSSAADFAQMFRHYQLGTIIGEETGGLIISYGDIVSASLPHTGLQITISSKLYYNVGSRKNDWKGVVPDKIIPSGKAMSLALKLIRQSKTVTGSN</sequence>
<dbReference type="SUPFAM" id="SSF52096">
    <property type="entry name" value="ClpP/crotonase"/>
    <property type="match status" value="1"/>
</dbReference>
<dbReference type="GO" id="GO:0004175">
    <property type="term" value="F:endopeptidase activity"/>
    <property type="evidence" value="ECO:0007669"/>
    <property type="project" value="TreeGrafter"/>
</dbReference>
<dbReference type="PANTHER" id="PTHR32060">
    <property type="entry name" value="TAIL-SPECIFIC PROTEASE"/>
    <property type="match status" value="1"/>
</dbReference>
<dbReference type="GO" id="GO:0030288">
    <property type="term" value="C:outer membrane-bounded periplasmic space"/>
    <property type="evidence" value="ECO:0007669"/>
    <property type="project" value="TreeGrafter"/>
</dbReference>
<dbReference type="GO" id="GO:0007165">
    <property type="term" value="P:signal transduction"/>
    <property type="evidence" value="ECO:0007669"/>
    <property type="project" value="TreeGrafter"/>
</dbReference>
<organism evidence="3 4">
    <name type="scientific">Paraflavitalea soli</name>
    <dbReference type="NCBI Taxonomy" id="2315862"/>
    <lineage>
        <taxon>Bacteria</taxon>
        <taxon>Pseudomonadati</taxon>
        <taxon>Bacteroidota</taxon>
        <taxon>Chitinophagia</taxon>
        <taxon>Chitinophagales</taxon>
        <taxon>Chitinophagaceae</taxon>
        <taxon>Paraflavitalea</taxon>
    </lineage>
</organism>
<dbReference type="AlphaFoldDB" id="A0A3B7MR23"/>
<dbReference type="GO" id="GO:0006508">
    <property type="term" value="P:proteolysis"/>
    <property type="evidence" value="ECO:0007669"/>
    <property type="project" value="InterPro"/>
</dbReference>
<evidence type="ECO:0000259" key="2">
    <source>
        <dbReference type="Pfam" id="PF03572"/>
    </source>
</evidence>
<dbReference type="Pfam" id="PF03572">
    <property type="entry name" value="Peptidase_S41"/>
    <property type="match status" value="1"/>
</dbReference>
<gene>
    <name evidence="3" type="ORF">D3H65_16545</name>
</gene>
<dbReference type="InterPro" id="IPR005151">
    <property type="entry name" value="Tail-specific_protease"/>
</dbReference>
<evidence type="ECO:0000313" key="4">
    <source>
        <dbReference type="Proteomes" id="UP000263900"/>
    </source>
</evidence>
<protein>
    <recommendedName>
        <fullName evidence="2">Tail specific protease domain-containing protein</fullName>
    </recommendedName>
</protein>
<feature type="domain" description="Tail specific protease" evidence="2">
    <location>
        <begin position="266"/>
        <end position="448"/>
    </location>
</feature>
<evidence type="ECO:0000256" key="1">
    <source>
        <dbReference type="SAM" id="SignalP"/>
    </source>
</evidence>
<reference evidence="3 4" key="1">
    <citation type="submission" date="2018-09" db="EMBL/GenBank/DDBJ databases">
        <title>Genome sequencing of strain 6GH32-13.</title>
        <authorList>
            <person name="Weon H.-Y."/>
            <person name="Heo J."/>
            <person name="Kwon S.-W."/>
        </authorList>
    </citation>
    <scope>NUCLEOTIDE SEQUENCE [LARGE SCALE GENOMIC DNA]</scope>
    <source>
        <strain evidence="3 4">5GH32-13</strain>
    </source>
</reference>
<dbReference type="InterPro" id="IPR029045">
    <property type="entry name" value="ClpP/crotonase-like_dom_sf"/>
</dbReference>
<dbReference type="EMBL" id="CP032157">
    <property type="protein sequence ID" value="AXY75490.1"/>
    <property type="molecule type" value="Genomic_DNA"/>
</dbReference>
<accession>A0A3B7MR23</accession>
<proteinExistence type="predicted"/>
<dbReference type="Proteomes" id="UP000263900">
    <property type="component" value="Chromosome"/>
</dbReference>
<dbReference type="OrthoDB" id="5480566at2"/>
<feature type="signal peptide" evidence="1">
    <location>
        <begin position="1"/>
        <end position="20"/>
    </location>
</feature>
<evidence type="ECO:0000313" key="3">
    <source>
        <dbReference type="EMBL" id="AXY75490.1"/>
    </source>
</evidence>
<dbReference type="PANTHER" id="PTHR32060:SF30">
    <property type="entry name" value="CARBOXY-TERMINAL PROCESSING PROTEASE CTPA"/>
    <property type="match status" value="1"/>
</dbReference>
<keyword evidence="1" id="KW-0732">Signal</keyword>
<name>A0A3B7MR23_9BACT</name>
<keyword evidence="4" id="KW-1185">Reference proteome</keyword>
<feature type="chain" id="PRO_5017677858" description="Tail specific protease domain-containing protein" evidence="1">
    <location>
        <begin position="21"/>
        <end position="474"/>
    </location>
</feature>
<dbReference type="GO" id="GO:0008236">
    <property type="term" value="F:serine-type peptidase activity"/>
    <property type="evidence" value="ECO:0007669"/>
    <property type="project" value="InterPro"/>
</dbReference>
<dbReference type="Gene3D" id="3.90.226.10">
    <property type="entry name" value="2-enoyl-CoA Hydratase, Chain A, domain 1"/>
    <property type="match status" value="1"/>
</dbReference>
<dbReference type="RefSeq" id="WP_119051371.1">
    <property type="nucleotide sequence ID" value="NZ_CP032157.1"/>
</dbReference>